<evidence type="ECO:0000256" key="1">
    <source>
        <dbReference type="SAM" id="SignalP"/>
    </source>
</evidence>
<protein>
    <recommendedName>
        <fullName evidence="4">Ecp2 effector protein domain-containing protein</fullName>
    </recommendedName>
</protein>
<accession>A0A8J2MZN7</accession>
<dbReference type="OrthoDB" id="5337308at2759"/>
<dbReference type="RefSeq" id="XP_043166542.1">
    <property type="nucleotide sequence ID" value="XM_043310607.1"/>
</dbReference>
<evidence type="ECO:0000313" key="3">
    <source>
        <dbReference type="Proteomes" id="UP000676310"/>
    </source>
</evidence>
<dbReference type="EMBL" id="CAJRGZ010000016">
    <property type="protein sequence ID" value="CAG5153013.1"/>
    <property type="molecule type" value="Genomic_DNA"/>
</dbReference>
<comment type="caution">
    <text evidence="2">The sequence shown here is derived from an EMBL/GenBank/DDBJ whole genome shotgun (WGS) entry which is preliminary data.</text>
</comment>
<keyword evidence="3" id="KW-1185">Reference proteome</keyword>
<name>A0A8J2MZN7_9PLEO</name>
<keyword evidence="1" id="KW-0732">Signal</keyword>
<proteinExistence type="predicted"/>
<dbReference type="Proteomes" id="UP000676310">
    <property type="component" value="Unassembled WGS sequence"/>
</dbReference>
<evidence type="ECO:0000313" key="2">
    <source>
        <dbReference type="EMBL" id="CAG5153013.1"/>
    </source>
</evidence>
<organism evidence="2 3">
    <name type="scientific">Alternaria atra</name>
    <dbReference type="NCBI Taxonomy" id="119953"/>
    <lineage>
        <taxon>Eukaryota</taxon>
        <taxon>Fungi</taxon>
        <taxon>Dikarya</taxon>
        <taxon>Ascomycota</taxon>
        <taxon>Pezizomycotina</taxon>
        <taxon>Dothideomycetes</taxon>
        <taxon>Pleosporomycetidae</taxon>
        <taxon>Pleosporales</taxon>
        <taxon>Pleosporineae</taxon>
        <taxon>Pleosporaceae</taxon>
        <taxon>Alternaria</taxon>
        <taxon>Alternaria sect. Ulocladioides</taxon>
    </lineage>
</organism>
<reference evidence="2" key="1">
    <citation type="submission" date="2021-05" db="EMBL/GenBank/DDBJ databases">
        <authorList>
            <person name="Stam R."/>
        </authorList>
    </citation>
    <scope>NUCLEOTIDE SEQUENCE</scope>
    <source>
        <strain evidence="2">CS162</strain>
    </source>
</reference>
<dbReference type="AlphaFoldDB" id="A0A8J2MZN7"/>
<sequence>MQVLIVACFIASVAPATSLITVEPAFRELTTSPRSCGVNGIGVDHVSFRGLVTCADVDIATVYHKATCKGEKLLAAITSPHGSAAAYIAPIDSPWTNVIQQGLAIWDYKIDTDYGTTLWRTHHYDECEFAHNHKFKNMFDELGIDTLSTWQTGRTGATSSVIRTVQQCSALKTGTYRLSTSNGVTSTESNTV</sequence>
<feature type="chain" id="PRO_5035297104" description="Ecp2 effector protein domain-containing protein" evidence="1">
    <location>
        <begin position="19"/>
        <end position="192"/>
    </location>
</feature>
<feature type="signal peptide" evidence="1">
    <location>
        <begin position="1"/>
        <end position="18"/>
    </location>
</feature>
<gene>
    <name evidence="2" type="ORF">ALTATR162_LOCUS3001</name>
</gene>
<evidence type="ECO:0008006" key="4">
    <source>
        <dbReference type="Google" id="ProtNLM"/>
    </source>
</evidence>
<dbReference type="GeneID" id="67014510"/>